<feature type="compositionally biased region" description="Basic and acidic residues" evidence="10">
    <location>
        <begin position="66"/>
        <end position="92"/>
    </location>
</feature>
<dbReference type="InterPro" id="IPR031127">
    <property type="entry name" value="E3_UB_ligase_RBR"/>
</dbReference>
<evidence type="ECO:0000259" key="13">
    <source>
        <dbReference type="PROSITE" id="PS51873"/>
    </source>
</evidence>
<evidence type="ECO:0000256" key="10">
    <source>
        <dbReference type="SAM" id="MobiDB-lite"/>
    </source>
</evidence>
<evidence type="ECO:0000256" key="4">
    <source>
        <dbReference type="ARBA" id="ARBA00022723"/>
    </source>
</evidence>
<dbReference type="Pfam" id="PF22191">
    <property type="entry name" value="IBR_1"/>
    <property type="match status" value="1"/>
</dbReference>
<dbReference type="InterPro" id="IPR044066">
    <property type="entry name" value="TRIAD_supradom"/>
</dbReference>
<keyword evidence="6 9" id="KW-0863">Zinc-finger</keyword>
<dbReference type="SMART" id="SM00647">
    <property type="entry name" value="IBR"/>
    <property type="match status" value="2"/>
</dbReference>
<evidence type="ECO:0000256" key="2">
    <source>
        <dbReference type="ARBA" id="ARBA00012251"/>
    </source>
</evidence>
<evidence type="ECO:0000259" key="12">
    <source>
        <dbReference type="PROSITE" id="PS50089"/>
    </source>
</evidence>
<dbReference type="EMBL" id="CAJPEV010000098">
    <property type="protein sequence ID" value="CAG0880526.1"/>
    <property type="molecule type" value="Genomic_DNA"/>
</dbReference>
<evidence type="ECO:0000256" key="3">
    <source>
        <dbReference type="ARBA" id="ARBA00022679"/>
    </source>
</evidence>
<dbReference type="Pfam" id="PF01485">
    <property type="entry name" value="IBR"/>
    <property type="match status" value="1"/>
</dbReference>
<evidence type="ECO:0000313" key="15">
    <source>
        <dbReference type="Proteomes" id="UP000677054"/>
    </source>
</evidence>
<evidence type="ECO:0000256" key="5">
    <source>
        <dbReference type="ARBA" id="ARBA00022737"/>
    </source>
</evidence>
<keyword evidence="4" id="KW-0479">Metal-binding</keyword>
<gene>
    <name evidence="14" type="ORF">DSTB1V02_LOCUS1118</name>
</gene>
<dbReference type="CDD" id="cd20355">
    <property type="entry name" value="Rcat_RBR_RNF19"/>
    <property type="match status" value="1"/>
</dbReference>
<sequence>MQGDGSGWKSKKDSSPKGFRKGSSRKKGSLRSRFSLQQILYSPLLNPQRRRLLQGKQEPSHPPPTFEEHASSKKRPSRDVEWENRSDRESSDRTCTLSPADVHPVYLDADKKRPRLMECPPRLLECPLCLGLVSMDAFYSLTTCGHMACNLCIRTYLTIEISEARILLCFECPELIHPNDVQRAVKDDILISKYEEFMLRRVLALDPDTRWCPAPDCTFAVIAAGCASCPKLHCERPGCNTSFCYHCKAYWHPNQTCDSARAARSPNFRTSSTFSFSYDPSVLRELVKACPRCQALIMKQDDGSCNHMTCSVCGTEFCWLCMKEISDLHYLSPSGCTFWGKKPWSRKKKILWQIGTLIGAPIGIALVAGIAVPAMVIGIPVWVGRKIYQKYRHSNKHKRNLAIFGGVSWAVVISPLMAGLAVGIGVPILLAYVYGVVPVSLCRAGMCGVSTSPSGVKLDFDEEDPSDVLGTFGSRAHDTQSVDTGHRVGNPSIGEASIGLSLSLSMGDASSMQTADRESASVTALGGSIASSALHNRLEVQADVSTTYEPHKRSSVSSESVSAIGSVSDRHSAIVSVPEDRASNVALAGSVLSYKLVNETTSRTPVDSLSMRSEETSFSTNMRLDSMSVRSGDTVPHPPSLSPVSSFSGDEILVSCGRRSTRRRIHIHRQLSESAGSMGSGEGEGEDGVSERVRFDDNVSFIDDHPVMEEEQEYQLADPALHTVYISNISAPQTVKLYVPFLSEPSSPVAEANELKTSYSCSDLQQSSN</sequence>
<dbReference type="Proteomes" id="UP000677054">
    <property type="component" value="Unassembled WGS sequence"/>
</dbReference>
<feature type="domain" description="RING-type" evidence="13">
    <location>
        <begin position="122"/>
        <end position="340"/>
    </location>
</feature>
<keyword evidence="3" id="KW-0808">Transferase</keyword>
<organism evidence="14">
    <name type="scientific">Darwinula stevensoni</name>
    <dbReference type="NCBI Taxonomy" id="69355"/>
    <lineage>
        <taxon>Eukaryota</taxon>
        <taxon>Metazoa</taxon>
        <taxon>Ecdysozoa</taxon>
        <taxon>Arthropoda</taxon>
        <taxon>Crustacea</taxon>
        <taxon>Oligostraca</taxon>
        <taxon>Ostracoda</taxon>
        <taxon>Podocopa</taxon>
        <taxon>Podocopida</taxon>
        <taxon>Darwinulocopina</taxon>
        <taxon>Darwinuloidea</taxon>
        <taxon>Darwinulidae</taxon>
        <taxon>Darwinula</taxon>
    </lineage>
</organism>
<evidence type="ECO:0000256" key="11">
    <source>
        <dbReference type="SAM" id="Phobius"/>
    </source>
</evidence>
<dbReference type="GO" id="GO:0008270">
    <property type="term" value="F:zinc ion binding"/>
    <property type="evidence" value="ECO:0007669"/>
    <property type="project" value="UniProtKB-KW"/>
</dbReference>
<feature type="region of interest" description="Disordered" evidence="10">
    <location>
        <begin position="1"/>
        <end position="96"/>
    </location>
</feature>
<reference evidence="14" key="1">
    <citation type="submission" date="2020-11" db="EMBL/GenBank/DDBJ databases">
        <authorList>
            <person name="Tran Van P."/>
        </authorList>
    </citation>
    <scope>NUCLEOTIDE SEQUENCE</scope>
</reference>
<dbReference type="InterPro" id="IPR002867">
    <property type="entry name" value="IBR_dom"/>
</dbReference>
<evidence type="ECO:0000313" key="14">
    <source>
        <dbReference type="EMBL" id="CAD7241117.1"/>
    </source>
</evidence>
<dbReference type="AlphaFoldDB" id="A0A7R8WZF7"/>
<feature type="compositionally biased region" description="Basic residues" evidence="10">
    <location>
        <begin position="18"/>
        <end position="30"/>
    </location>
</feature>
<dbReference type="PROSITE" id="PS51873">
    <property type="entry name" value="TRIAD"/>
    <property type="match status" value="1"/>
</dbReference>
<evidence type="ECO:0000256" key="1">
    <source>
        <dbReference type="ARBA" id="ARBA00001798"/>
    </source>
</evidence>
<accession>A0A7R8WZF7</accession>
<dbReference type="PROSITE" id="PS50089">
    <property type="entry name" value="ZF_RING_2"/>
    <property type="match status" value="1"/>
</dbReference>
<evidence type="ECO:0000256" key="8">
    <source>
        <dbReference type="ARBA" id="ARBA00022833"/>
    </source>
</evidence>
<dbReference type="Gene3D" id="1.20.120.1750">
    <property type="match status" value="1"/>
</dbReference>
<keyword evidence="7" id="KW-0833">Ubl conjugation pathway</keyword>
<keyword evidence="5" id="KW-0677">Repeat</keyword>
<dbReference type="GO" id="GO:0061630">
    <property type="term" value="F:ubiquitin protein ligase activity"/>
    <property type="evidence" value="ECO:0007669"/>
    <property type="project" value="UniProtKB-EC"/>
</dbReference>
<name>A0A7R8WZF7_9CRUS</name>
<dbReference type="GO" id="GO:0016567">
    <property type="term" value="P:protein ubiquitination"/>
    <property type="evidence" value="ECO:0007669"/>
    <property type="project" value="InterPro"/>
</dbReference>
<evidence type="ECO:0000256" key="9">
    <source>
        <dbReference type="PROSITE-ProRule" id="PRU00175"/>
    </source>
</evidence>
<feature type="transmembrane region" description="Helical" evidence="11">
    <location>
        <begin position="350"/>
        <end position="383"/>
    </location>
</feature>
<dbReference type="FunFam" id="1.20.120.1750:FF:000001">
    <property type="entry name" value="RBR-type E3 ubiquitin transferase"/>
    <property type="match status" value="1"/>
</dbReference>
<feature type="domain" description="RING-type" evidence="12">
    <location>
        <begin position="126"/>
        <end position="172"/>
    </location>
</feature>
<keyword evidence="15" id="KW-1185">Reference proteome</keyword>
<dbReference type="Gene3D" id="3.30.40.10">
    <property type="entry name" value="Zinc/RING finger domain, C3HC4 (zinc finger)"/>
    <property type="match status" value="1"/>
</dbReference>
<evidence type="ECO:0000256" key="7">
    <source>
        <dbReference type="ARBA" id="ARBA00022786"/>
    </source>
</evidence>
<dbReference type="EMBL" id="LR899615">
    <property type="protein sequence ID" value="CAD7241117.1"/>
    <property type="molecule type" value="Genomic_DNA"/>
</dbReference>
<evidence type="ECO:0000256" key="6">
    <source>
        <dbReference type="ARBA" id="ARBA00022771"/>
    </source>
</evidence>
<dbReference type="InterPro" id="IPR013083">
    <property type="entry name" value="Znf_RING/FYVE/PHD"/>
</dbReference>
<feature type="transmembrane region" description="Helical" evidence="11">
    <location>
        <begin position="403"/>
        <end position="434"/>
    </location>
</feature>
<dbReference type="OrthoDB" id="1431934at2759"/>
<keyword evidence="11" id="KW-0472">Membrane</keyword>
<dbReference type="EC" id="2.3.2.31" evidence="2"/>
<keyword evidence="11" id="KW-0812">Transmembrane</keyword>
<dbReference type="PANTHER" id="PTHR11685">
    <property type="entry name" value="RBR FAMILY RING FINGER AND IBR DOMAIN-CONTAINING"/>
    <property type="match status" value="1"/>
</dbReference>
<proteinExistence type="predicted"/>
<keyword evidence="11" id="KW-1133">Transmembrane helix</keyword>
<keyword evidence="8" id="KW-0862">Zinc</keyword>
<comment type="catalytic activity">
    <reaction evidence="1">
        <text>[E2 ubiquitin-conjugating enzyme]-S-ubiquitinyl-L-cysteine + [acceptor protein]-L-lysine = [E2 ubiquitin-conjugating enzyme]-L-cysteine + [acceptor protein]-N(6)-ubiquitinyl-L-lysine.</text>
        <dbReference type="EC" id="2.3.2.31"/>
    </reaction>
</comment>
<dbReference type="InterPro" id="IPR001841">
    <property type="entry name" value="Znf_RING"/>
</dbReference>
<dbReference type="SUPFAM" id="SSF57850">
    <property type="entry name" value="RING/U-box"/>
    <property type="match status" value="3"/>
</dbReference>
<protein>
    <recommendedName>
        <fullName evidence="2">RBR-type E3 ubiquitin transferase</fullName>
        <ecNumber evidence="2">2.3.2.31</ecNumber>
    </recommendedName>
</protein>
<dbReference type="CDD" id="cd20338">
    <property type="entry name" value="BRcat_RBR_RNF19"/>
    <property type="match status" value="1"/>
</dbReference>